<dbReference type="Pfam" id="PF13432">
    <property type="entry name" value="TPR_16"/>
    <property type="match status" value="1"/>
</dbReference>
<dbReference type="PANTHER" id="PTHR45641:SF19">
    <property type="entry name" value="NEPHROCYSTIN-3"/>
    <property type="match status" value="1"/>
</dbReference>
<dbReference type="Proteomes" id="UP000231658">
    <property type="component" value="Unassembled WGS sequence"/>
</dbReference>
<protein>
    <recommendedName>
        <fullName evidence="7">Tetratricopeptide repeat protein</fullName>
    </recommendedName>
</protein>
<keyword evidence="2 3" id="KW-0802">TPR repeat</keyword>
<accession>A0A1C3RJ14</accession>
<proteinExistence type="predicted"/>
<dbReference type="AlphaFoldDB" id="A0A1C3RJ14"/>
<keyword evidence="6" id="KW-1185">Reference proteome</keyword>
<dbReference type="RefSeq" id="WP_069189309.1">
    <property type="nucleotide sequence ID" value="NZ_FLYE01000044.1"/>
</dbReference>
<evidence type="ECO:0000256" key="4">
    <source>
        <dbReference type="SAM" id="SignalP"/>
    </source>
</evidence>
<dbReference type="PROSITE" id="PS50005">
    <property type="entry name" value="TPR"/>
    <property type="match status" value="1"/>
</dbReference>
<dbReference type="Pfam" id="PF13424">
    <property type="entry name" value="TPR_12"/>
    <property type="match status" value="1"/>
</dbReference>
<keyword evidence="1" id="KW-0677">Repeat</keyword>
<feature type="chain" id="PRO_5008680810" description="Tetratricopeptide repeat protein" evidence="4">
    <location>
        <begin position="19"/>
        <end position="587"/>
    </location>
</feature>
<dbReference type="EMBL" id="FLYE01000044">
    <property type="protein sequence ID" value="SCA57254.1"/>
    <property type="molecule type" value="Genomic_DNA"/>
</dbReference>
<dbReference type="PROSITE" id="PS51257">
    <property type="entry name" value="PROKAR_LIPOPROTEIN"/>
    <property type="match status" value="1"/>
</dbReference>
<dbReference type="SUPFAM" id="SSF48452">
    <property type="entry name" value="TPR-like"/>
    <property type="match status" value="1"/>
</dbReference>
<dbReference type="STRING" id="1867952.MTBPR1_50010"/>
<dbReference type="PANTHER" id="PTHR45641">
    <property type="entry name" value="TETRATRICOPEPTIDE REPEAT PROTEIN (AFU_ORTHOLOGUE AFUA_6G03870)"/>
    <property type="match status" value="1"/>
</dbReference>
<dbReference type="SMART" id="SM00028">
    <property type="entry name" value="TPR"/>
    <property type="match status" value="6"/>
</dbReference>
<evidence type="ECO:0000256" key="1">
    <source>
        <dbReference type="ARBA" id="ARBA00022737"/>
    </source>
</evidence>
<feature type="signal peptide" evidence="4">
    <location>
        <begin position="1"/>
        <end position="18"/>
    </location>
</feature>
<organism evidence="5 6">
    <name type="scientific">Candidatus Terasakiella magnetica</name>
    <dbReference type="NCBI Taxonomy" id="1867952"/>
    <lineage>
        <taxon>Bacteria</taxon>
        <taxon>Pseudomonadati</taxon>
        <taxon>Pseudomonadota</taxon>
        <taxon>Alphaproteobacteria</taxon>
        <taxon>Rhodospirillales</taxon>
        <taxon>Terasakiellaceae</taxon>
        <taxon>Terasakiella</taxon>
    </lineage>
</organism>
<reference evidence="5 6" key="1">
    <citation type="submission" date="2016-07" db="EMBL/GenBank/DDBJ databases">
        <authorList>
            <person name="Lefevre C.T."/>
        </authorList>
    </citation>
    <scope>NUCLEOTIDE SEQUENCE [LARGE SCALE GENOMIC DNA]</scope>
    <source>
        <strain evidence="5">PR1</strain>
    </source>
</reference>
<dbReference type="InterPro" id="IPR019734">
    <property type="entry name" value="TPR_rpt"/>
</dbReference>
<name>A0A1C3RJ14_9PROT</name>
<dbReference type="OrthoDB" id="1465784at2"/>
<keyword evidence="4" id="KW-0732">Signal</keyword>
<sequence>MRKFLILAVLCFSTLALSACQTITDEEFDQTGPKYFIASYTFTPATKKEADVNLAHAITDGFDSFLNQKPTLLWKSNYGLASINAKGQKPDEFDPHTKAGRDEFKRWGANWVLTGKISHEPMRQLSLEILNPSLENDLWSTTLPIEKDVDIAPAIQQLIRQAMGYLDMRLTPRDHAFIERDWLATKDGLNSFGAARKAFKEQRFDQAVTFYEQAAKQEPKVSDIYNNLGWLAYQNNQKDKAAASFNKTISRHEFFFDPHWGLYQSTREDKIWQKLLREHSGHVEVIKELVKKSQKERDIERAVEAFKKMIDLYGTGAYQDYVFIQQLTKLNCLLSKTDKCREIAAREYSITKSLFGEEHLRSYWALETFGYNHLTPKQAEKGLEYMLHVHKFYRDSGYRKDEERVFRSLQQINDNAPQDAKDKMILAHLNMAHTYQEHKEFGKAEVLLQNIVDMTDEKSDKKEVFINLLGENYSKQKRYRKAIETFLRAADISREKQGKKSPQLIHIMENMATAQRLMKDLPKAEFTYKYALSLYAALPKDKWNGVKTHHFPKTLKNLSEVLQEQDKKEEAKRMMDKAIEFETTLNK</sequence>
<evidence type="ECO:0000256" key="3">
    <source>
        <dbReference type="PROSITE-ProRule" id="PRU00339"/>
    </source>
</evidence>
<evidence type="ECO:0000313" key="6">
    <source>
        <dbReference type="Proteomes" id="UP000231658"/>
    </source>
</evidence>
<evidence type="ECO:0000313" key="5">
    <source>
        <dbReference type="EMBL" id="SCA57254.1"/>
    </source>
</evidence>
<feature type="repeat" description="TPR" evidence="3">
    <location>
        <begin position="463"/>
        <end position="496"/>
    </location>
</feature>
<dbReference type="InterPro" id="IPR011990">
    <property type="entry name" value="TPR-like_helical_dom_sf"/>
</dbReference>
<evidence type="ECO:0000256" key="2">
    <source>
        <dbReference type="ARBA" id="ARBA00022803"/>
    </source>
</evidence>
<evidence type="ECO:0008006" key="7">
    <source>
        <dbReference type="Google" id="ProtNLM"/>
    </source>
</evidence>
<gene>
    <name evidence="5" type="ORF">MTBPR1_50010</name>
</gene>
<dbReference type="Gene3D" id="1.25.40.10">
    <property type="entry name" value="Tetratricopeptide repeat domain"/>
    <property type="match status" value="2"/>
</dbReference>